<proteinExistence type="predicted"/>
<name>A0ABR1ZSD3_9ROSI</name>
<dbReference type="EMBL" id="JBBPBN010000635">
    <property type="protein sequence ID" value="KAK8483607.1"/>
    <property type="molecule type" value="Genomic_DNA"/>
</dbReference>
<organism evidence="2 3">
    <name type="scientific">Hibiscus sabdariffa</name>
    <name type="common">roselle</name>
    <dbReference type="NCBI Taxonomy" id="183260"/>
    <lineage>
        <taxon>Eukaryota</taxon>
        <taxon>Viridiplantae</taxon>
        <taxon>Streptophyta</taxon>
        <taxon>Embryophyta</taxon>
        <taxon>Tracheophyta</taxon>
        <taxon>Spermatophyta</taxon>
        <taxon>Magnoliopsida</taxon>
        <taxon>eudicotyledons</taxon>
        <taxon>Gunneridae</taxon>
        <taxon>Pentapetalae</taxon>
        <taxon>rosids</taxon>
        <taxon>malvids</taxon>
        <taxon>Malvales</taxon>
        <taxon>Malvaceae</taxon>
        <taxon>Malvoideae</taxon>
        <taxon>Hibiscus</taxon>
    </lineage>
</organism>
<protein>
    <submittedName>
        <fullName evidence="2">Uncharacterized protein</fullName>
    </submittedName>
</protein>
<dbReference type="Proteomes" id="UP001396334">
    <property type="component" value="Unassembled WGS sequence"/>
</dbReference>
<keyword evidence="3" id="KW-1185">Reference proteome</keyword>
<reference evidence="2 3" key="1">
    <citation type="journal article" date="2024" name="G3 (Bethesda)">
        <title>Genome assembly of Hibiscus sabdariffa L. provides insights into metabolisms of medicinal natural products.</title>
        <authorList>
            <person name="Kim T."/>
        </authorList>
    </citation>
    <scope>NUCLEOTIDE SEQUENCE [LARGE SCALE GENOMIC DNA]</scope>
    <source>
        <strain evidence="2">TK-2024</strain>
        <tissue evidence="2">Old leaves</tissue>
    </source>
</reference>
<feature type="region of interest" description="Disordered" evidence="1">
    <location>
        <begin position="135"/>
        <end position="154"/>
    </location>
</feature>
<comment type="caution">
    <text evidence="2">The sequence shown here is derived from an EMBL/GenBank/DDBJ whole genome shotgun (WGS) entry which is preliminary data.</text>
</comment>
<feature type="compositionally biased region" description="Polar residues" evidence="1">
    <location>
        <begin position="1"/>
        <end position="15"/>
    </location>
</feature>
<accession>A0ABR1ZSD3</accession>
<sequence length="390" mass="41491">MSISPQVEGSSQVNPRDSRHGGSANGRPPDSVWPALSLFRLERVASPVTVEDQQVVKRSRGDGDDIMDVGEVETLDANLATSMVVDSLAMHRKEGVTQQGHEALAKLSFRDMLVGRVVVSTGQPKDKFGPWMQVQGRKPRKGADSKGHYSSENSVSGQVKIVGSRFAVLGGEEIDTIPQGEGKGYDASGCVDEVQNVTRSAGDADNLDIGMPVVSGGDENRVLGVNLNGNEHRLMLKGSGSDLLCKESHTREKDDSVTVALKDVVFREPVTLKNGNHVAVRVVERGAVLGPKQGGGRHTMVGSKDGIAKDKLRIGSAKGGVRPGNPVRKTQSNRAVSKIGLTDWAASLDRELESSLSGSGQPPHGGGEHNPAATIDVQWKDNVSFDRCSK</sequence>
<evidence type="ECO:0000313" key="3">
    <source>
        <dbReference type="Proteomes" id="UP001396334"/>
    </source>
</evidence>
<evidence type="ECO:0000256" key="1">
    <source>
        <dbReference type="SAM" id="MobiDB-lite"/>
    </source>
</evidence>
<feature type="region of interest" description="Disordered" evidence="1">
    <location>
        <begin position="1"/>
        <end position="32"/>
    </location>
</feature>
<gene>
    <name evidence="2" type="ORF">V6N11_057796</name>
</gene>
<feature type="region of interest" description="Disordered" evidence="1">
    <location>
        <begin position="350"/>
        <end position="378"/>
    </location>
</feature>
<evidence type="ECO:0000313" key="2">
    <source>
        <dbReference type="EMBL" id="KAK8483607.1"/>
    </source>
</evidence>